<evidence type="ECO:0000313" key="1">
    <source>
        <dbReference type="EMBL" id="OLP71150.1"/>
    </source>
</evidence>
<comment type="caution">
    <text evidence="1">The sequence shown here is derived from an EMBL/GenBank/DDBJ whole genome shotgun (WGS) entry which is preliminary data.</text>
</comment>
<accession>A0A1Q9BMX7</accession>
<dbReference type="EMBL" id="LSRX01007826">
    <property type="protein sequence ID" value="OLP71150.1"/>
    <property type="molecule type" value="Genomic_DNA"/>
</dbReference>
<reference evidence="1 2" key="1">
    <citation type="submission" date="2016-02" db="EMBL/GenBank/DDBJ databases">
        <title>Genome analysis of coral dinoflagellate symbionts highlights evolutionary adaptations to a symbiotic lifestyle.</title>
        <authorList>
            <person name="Aranda M."/>
            <person name="Li Y."/>
            <person name="Liew Y.J."/>
            <person name="Baumgarten S."/>
            <person name="Simakov O."/>
            <person name="Wilson M."/>
            <person name="Piel J."/>
            <person name="Ashoor H."/>
            <person name="Bougouffa S."/>
            <person name="Bajic V.B."/>
            <person name="Ryu T."/>
            <person name="Ravasi T."/>
            <person name="Bayer T."/>
            <person name="Micklem G."/>
            <person name="Kim H."/>
            <person name="Bhak J."/>
            <person name="Lajeunesse T.C."/>
            <person name="Voolstra C.R."/>
        </authorList>
    </citation>
    <scope>NUCLEOTIDE SEQUENCE [LARGE SCALE GENOMIC DNA]</scope>
    <source>
        <strain evidence="1 2">CCMP2467</strain>
    </source>
</reference>
<sequence>MAREVGVFDAFEPCPPDPYKGYLYIFDNRAWDKNASITNATQLVKE</sequence>
<proteinExistence type="predicted"/>
<dbReference type="Proteomes" id="UP000186817">
    <property type="component" value="Unassembled WGS sequence"/>
</dbReference>
<gene>
    <name evidence="1" type="ORF">AK812_SmicGene48422</name>
</gene>
<feature type="non-terminal residue" evidence="1">
    <location>
        <position position="46"/>
    </location>
</feature>
<name>A0A1Q9BMX7_SYMMI</name>
<protein>
    <submittedName>
        <fullName evidence="1">Uncharacterized protein</fullName>
    </submittedName>
</protein>
<dbReference type="AlphaFoldDB" id="A0A1Q9BMX7"/>
<organism evidence="1 2">
    <name type="scientific">Symbiodinium microadriaticum</name>
    <name type="common">Dinoflagellate</name>
    <name type="synonym">Zooxanthella microadriatica</name>
    <dbReference type="NCBI Taxonomy" id="2951"/>
    <lineage>
        <taxon>Eukaryota</taxon>
        <taxon>Sar</taxon>
        <taxon>Alveolata</taxon>
        <taxon>Dinophyceae</taxon>
        <taxon>Suessiales</taxon>
        <taxon>Symbiodiniaceae</taxon>
        <taxon>Symbiodinium</taxon>
    </lineage>
</organism>
<keyword evidence="2" id="KW-1185">Reference proteome</keyword>
<evidence type="ECO:0000313" key="2">
    <source>
        <dbReference type="Proteomes" id="UP000186817"/>
    </source>
</evidence>